<dbReference type="Proteomes" id="UP001183202">
    <property type="component" value="Unassembled WGS sequence"/>
</dbReference>
<dbReference type="Pfam" id="PF11255">
    <property type="entry name" value="DUF3054"/>
    <property type="match status" value="1"/>
</dbReference>
<dbReference type="RefSeq" id="WP_311557082.1">
    <property type="nucleotide sequence ID" value="NZ_JAVREJ010000010.1"/>
</dbReference>
<gene>
    <name evidence="2" type="ORF">RM445_15790</name>
</gene>
<feature type="transmembrane region" description="Helical" evidence="1">
    <location>
        <begin position="12"/>
        <end position="33"/>
    </location>
</feature>
<evidence type="ECO:0000313" key="2">
    <source>
        <dbReference type="EMBL" id="MDT0350991.1"/>
    </source>
</evidence>
<proteinExistence type="predicted"/>
<comment type="caution">
    <text evidence="2">The sequence shown here is derived from an EMBL/GenBank/DDBJ whole genome shotgun (WGS) entry which is preliminary data.</text>
</comment>
<organism evidence="2 3">
    <name type="scientific">Pseudonocardia charpentierae</name>
    <dbReference type="NCBI Taxonomy" id="3075545"/>
    <lineage>
        <taxon>Bacteria</taxon>
        <taxon>Bacillati</taxon>
        <taxon>Actinomycetota</taxon>
        <taxon>Actinomycetes</taxon>
        <taxon>Pseudonocardiales</taxon>
        <taxon>Pseudonocardiaceae</taxon>
        <taxon>Pseudonocardia</taxon>
    </lineage>
</organism>
<keyword evidence="1" id="KW-0472">Membrane</keyword>
<name>A0ABU2NAL0_9PSEU</name>
<keyword evidence="1" id="KW-1133">Transmembrane helix</keyword>
<dbReference type="InterPro" id="IPR021414">
    <property type="entry name" value="DUF3054"/>
</dbReference>
<keyword evidence="1" id="KW-0812">Transmembrane</keyword>
<feature type="transmembrane region" description="Helical" evidence="1">
    <location>
        <begin position="96"/>
        <end position="120"/>
    </location>
</feature>
<sequence length="129" mass="12917">MAIAARSSRITLLAAAADAVAVVVFAAVGRLSHGEADDLLGLVGTVAPCGVGLVAAWATPVVRRDPASWRAGAVAVVCTVGVGLVLRAGFTGRLPPSFAVVATISLAVLLLGWRGLAAVVSRTAHRAAR</sequence>
<evidence type="ECO:0000313" key="3">
    <source>
        <dbReference type="Proteomes" id="UP001183202"/>
    </source>
</evidence>
<feature type="transmembrane region" description="Helical" evidence="1">
    <location>
        <begin position="39"/>
        <end position="59"/>
    </location>
</feature>
<feature type="transmembrane region" description="Helical" evidence="1">
    <location>
        <begin position="71"/>
        <end position="90"/>
    </location>
</feature>
<keyword evidence="3" id="KW-1185">Reference proteome</keyword>
<dbReference type="EMBL" id="JAVREJ010000010">
    <property type="protein sequence ID" value="MDT0350991.1"/>
    <property type="molecule type" value="Genomic_DNA"/>
</dbReference>
<protein>
    <submittedName>
        <fullName evidence="2">DUF3054 domain-containing protein</fullName>
    </submittedName>
</protein>
<reference evidence="3" key="1">
    <citation type="submission" date="2023-07" db="EMBL/GenBank/DDBJ databases">
        <title>30 novel species of actinomycetes from the DSMZ collection.</title>
        <authorList>
            <person name="Nouioui I."/>
        </authorList>
    </citation>
    <scope>NUCLEOTIDE SEQUENCE [LARGE SCALE GENOMIC DNA]</scope>
    <source>
        <strain evidence="3">DSM 45834</strain>
    </source>
</reference>
<accession>A0ABU2NAL0</accession>
<evidence type="ECO:0000256" key="1">
    <source>
        <dbReference type="SAM" id="Phobius"/>
    </source>
</evidence>